<proteinExistence type="inferred from homology"/>
<comment type="similarity">
    <text evidence="9">Belongs to the FtsQ/DivIB family. FtsQ subfamily.</text>
</comment>
<evidence type="ECO:0000259" key="10">
    <source>
        <dbReference type="PROSITE" id="PS50008"/>
    </source>
</evidence>
<keyword evidence="3 9" id="KW-0997">Cell inner membrane</keyword>
<keyword evidence="4 9" id="KW-0132">Cell division</keyword>
<keyword evidence="5 9" id="KW-0812">Transmembrane</keyword>
<dbReference type="AlphaFoldDB" id="U5T7W8"/>
<dbReference type="Gene3D" id="3.10.20.310">
    <property type="entry name" value="membrane protein fhac"/>
    <property type="match status" value="1"/>
</dbReference>
<dbReference type="PANTHER" id="PTHR35851:SF1">
    <property type="entry name" value="CELL DIVISION PROTEIN FTSQ"/>
    <property type="match status" value="1"/>
</dbReference>
<dbReference type="InterPro" id="IPR026579">
    <property type="entry name" value="FtsQ"/>
</dbReference>
<dbReference type="GO" id="GO:0090529">
    <property type="term" value="P:cell septum assembly"/>
    <property type="evidence" value="ECO:0007669"/>
    <property type="project" value="InterPro"/>
</dbReference>
<evidence type="ECO:0000256" key="1">
    <source>
        <dbReference type="ARBA" id="ARBA00004370"/>
    </source>
</evidence>
<dbReference type="GO" id="GO:0043093">
    <property type="term" value="P:FtsZ-dependent cytokinesis"/>
    <property type="evidence" value="ECO:0007669"/>
    <property type="project" value="UniProtKB-UniRule"/>
</dbReference>
<dbReference type="InterPro" id="IPR045335">
    <property type="entry name" value="FtsQ_C_sf"/>
</dbReference>
<accession>U5T7W8</accession>
<dbReference type="KEGG" id="spiu:SPICUR_07615"/>
<keyword evidence="13" id="KW-1185">Reference proteome</keyword>
<evidence type="ECO:0000259" key="11">
    <source>
        <dbReference type="PROSITE" id="PS51779"/>
    </source>
</evidence>
<evidence type="ECO:0000256" key="6">
    <source>
        <dbReference type="ARBA" id="ARBA00022989"/>
    </source>
</evidence>
<dbReference type="InterPro" id="IPR005548">
    <property type="entry name" value="Cell_div_FtsQ/DivIB_C"/>
</dbReference>
<evidence type="ECO:0000256" key="5">
    <source>
        <dbReference type="ARBA" id="ARBA00022692"/>
    </source>
</evidence>
<dbReference type="InterPro" id="IPR034746">
    <property type="entry name" value="POTRA"/>
</dbReference>
<feature type="domain" description="PI-PLC Y-box" evidence="10">
    <location>
        <begin position="81"/>
        <end position="108"/>
    </location>
</feature>
<protein>
    <recommendedName>
        <fullName evidence="9">Cell division protein FtsQ</fullName>
    </recommendedName>
</protein>
<sequence>MAGFVMAIAVSAYHALDRGLVRPLLPLERVGFDGELSRLHESDLREVLTGHLTGGLLSVDVEAIRAAVESLPWVATTTVRRVWPDALRITVDAHEPVAIWGNGALMTADAVVFRPSPLPDLALPDLAGPPGSAERVLERYRALAEQLEAVPLQPASLALNERRAWTLTLAGGGRLHLGRDSVDARLARFIAAWMEITDTGARELAVADLRYPDGFALRWQDED</sequence>
<organism evidence="12 13">
    <name type="scientific">Spiribacter curvatus</name>
    <dbReference type="NCBI Taxonomy" id="1335757"/>
    <lineage>
        <taxon>Bacteria</taxon>
        <taxon>Pseudomonadati</taxon>
        <taxon>Pseudomonadota</taxon>
        <taxon>Gammaproteobacteria</taxon>
        <taxon>Chromatiales</taxon>
        <taxon>Ectothiorhodospiraceae</taxon>
        <taxon>Spiribacter</taxon>
    </lineage>
</organism>
<dbReference type="Pfam" id="PF08478">
    <property type="entry name" value="POTRA_1"/>
    <property type="match status" value="1"/>
</dbReference>
<dbReference type="InterPro" id="IPR001711">
    <property type="entry name" value="PLipase_C_Pinositol-sp_Y"/>
</dbReference>
<dbReference type="Proteomes" id="UP000017640">
    <property type="component" value="Chromosome"/>
</dbReference>
<dbReference type="eggNOG" id="COG1589">
    <property type="taxonomic scope" value="Bacteria"/>
</dbReference>
<dbReference type="PANTHER" id="PTHR35851">
    <property type="entry name" value="CELL DIVISION PROTEIN FTSQ"/>
    <property type="match status" value="1"/>
</dbReference>
<dbReference type="GO" id="GO:0032153">
    <property type="term" value="C:cell division site"/>
    <property type="evidence" value="ECO:0007669"/>
    <property type="project" value="UniProtKB-UniRule"/>
</dbReference>
<keyword evidence="2 9" id="KW-1003">Cell membrane</keyword>
<dbReference type="Gene3D" id="3.40.50.11690">
    <property type="entry name" value="Cell division protein FtsQ/DivIB"/>
    <property type="match status" value="1"/>
</dbReference>
<dbReference type="PROSITE" id="PS50008">
    <property type="entry name" value="PIPLC_Y_DOMAIN"/>
    <property type="match status" value="1"/>
</dbReference>
<dbReference type="GO" id="GO:0004435">
    <property type="term" value="F:phosphatidylinositol-4,5-bisphosphate phospholipase C activity"/>
    <property type="evidence" value="ECO:0007669"/>
    <property type="project" value="InterPro"/>
</dbReference>
<reference evidence="12 13" key="1">
    <citation type="journal article" date="2013" name="BMC Genomics">
        <title>Genomes of "Spiribacter", a streamlined, successful halophilic bacterium.</title>
        <authorList>
            <person name="Lopez-Perez M."/>
            <person name="Ghai R."/>
            <person name="Leon M.J."/>
            <person name="Rodriguez-Olmos A."/>
            <person name="Copa-Patino J.L."/>
            <person name="Soliveri J."/>
            <person name="Sanchez-Porro C."/>
            <person name="Ventosa A."/>
            <person name="Rodriguez-Valera F."/>
        </authorList>
    </citation>
    <scope>NUCLEOTIDE SEQUENCE [LARGE SCALE GENOMIC DNA]</scope>
    <source>
        <strain evidence="12 13">UAH-SP71</strain>
    </source>
</reference>
<dbReference type="GO" id="GO:0035556">
    <property type="term" value="P:intracellular signal transduction"/>
    <property type="evidence" value="ECO:0007669"/>
    <property type="project" value="InterPro"/>
</dbReference>
<comment type="subunit">
    <text evidence="9">Part of a complex composed of FtsB, FtsL and FtsQ.</text>
</comment>
<evidence type="ECO:0000256" key="9">
    <source>
        <dbReference type="HAMAP-Rule" id="MF_00911"/>
    </source>
</evidence>
<comment type="subcellular location">
    <subcellularLocation>
        <location evidence="9">Cell inner membrane</location>
        <topology evidence="9">Single-pass type II membrane protein</topology>
    </subcellularLocation>
    <subcellularLocation>
        <location evidence="1">Membrane</location>
    </subcellularLocation>
    <text evidence="9">Localizes to the division septum.</text>
</comment>
<feature type="domain" description="POTRA" evidence="11">
    <location>
        <begin position="25"/>
        <end position="94"/>
    </location>
</feature>
<dbReference type="PROSITE" id="PS51779">
    <property type="entry name" value="POTRA"/>
    <property type="match status" value="1"/>
</dbReference>
<dbReference type="EMBL" id="CP005990">
    <property type="protein sequence ID" value="AGY92483.1"/>
    <property type="molecule type" value="Genomic_DNA"/>
</dbReference>
<dbReference type="InterPro" id="IPR013685">
    <property type="entry name" value="POTRA_FtsQ_type"/>
</dbReference>
<evidence type="ECO:0000256" key="7">
    <source>
        <dbReference type="ARBA" id="ARBA00023136"/>
    </source>
</evidence>
<dbReference type="STRING" id="1335757.SPICUR_07615"/>
<gene>
    <name evidence="9" type="primary">ftsQ</name>
    <name evidence="12" type="ORF">SPICUR_07615</name>
</gene>
<dbReference type="Pfam" id="PF03799">
    <property type="entry name" value="FtsQ_DivIB_C"/>
    <property type="match status" value="1"/>
</dbReference>
<dbReference type="GO" id="GO:0005886">
    <property type="term" value="C:plasma membrane"/>
    <property type="evidence" value="ECO:0007669"/>
    <property type="project" value="UniProtKB-SubCell"/>
</dbReference>
<dbReference type="GO" id="GO:0006629">
    <property type="term" value="P:lipid metabolic process"/>
    <property type="evidence" value="ECO:0007669"/>
    <property type="project" value="InterPro"/>
</dbReference>
<evidence type="ECO:0000313" key="12">
    <source>
        <dbReference type="EMBL" id="AGY92483.1"/>
    </source>
</evidence>
<keyword evidence="6 9" id="KW-1133">Transmembrane helix</keyword>
<evidence type="ECO:0000256" key="8">
    <source>
        <dbReference type="ARBA" id="ARBA00023306"/>
    </source>
</evidence>
<evidence type="ECO:0000256" key="3">
    <source>
        <dbReference type="ARBA" id="ARBA00022519"/>
    </source>
</evidence>
<comment type="function">
    <text evidence="9">Essential cell division protein. May link together the upstream cell division proteins, which are predominantly cytoplasmic, with the downstream cell division proteins, which are predominantly periplasmic. May control correct divisome assembly.</text>
</comment>
<evidence type="ECO:0000256" key="2">
    <source>
        <dbReference type="ARBA" id="ARBA00022475"/>
    </source>
</evidence>
<evidence type="ECO:0000256" key="4">
    <source>
        <dbReference type="ARBA" id="ARBA00022618"/>
    </source>
</evidence>
<dbReference type="HOGENOM" id="CLU_064041_1_1_6"/>
<keyword evidence="8 9" id="KW-0131">Cell cycle</keyword>
<dbReference type="HAMAP" id="MF_00911">
    <property type="entry name" value="FtsQ_subfam"/>
    <property type="match status" value="1"/>
</dbReference>
<name>U5T7W8_9GAMM</name>
<keyword evidence="7 9" id="KW-0472">Membrane</keyword>
<evidence type="ECO:0000313" key="13">
    <source>
        <dbReference type="Proteomes" id="UP000017640"/>
    </source>
</evidence>